<dbReference type="Proteomes" id="UP000273977">
    <property type="component" value="Unassembled WGS sequence"/>
</dbReference>
<dbReference type="SUPFAM" id="SSF89550">
    <property type="entry name" value="PHP domain-like"/>
    <property type="match status" value="1"/>
</dbReference>
<dbReference type="Gene3D" id="3.20.20.140">
    <property type="entry name" value="Metal-dependent hydrolases"/>
    <property type="match status" value="1"/>
</dbReference>
<name>A0A3N4FXS0_9LACT</name>
<evidence type="ECO:0000313" key="2">
    <source>
        <dbReference type="Proteomes" id="UP000273977"/>
    </source>
</evidence>
<reference evidence="1 2" key="1">
    <citation type="submission" date="2018-11" db="EMBL/GenBank/DDBJ databases">
        <title>Aerococcus sp. SJQ22, whole genome shotgun sequence.</title>
        <authorList>
            <person name="Sun L."/>
            <person name="Gao X."/>
            <person name="Chen W."/>
            <person name="Huang K."/>
        </authorList>
    </citation>
    <scope>NUCLEOTIDE SEQUENCE [LARGE SCALE GENOMIC DNA]</scope>
    <source>
        <strain evidence="1 2">SJQ22</strain>
    </source>
</reference>
<protein>
    <submittedName>
        <fullName evidence="1">Uncharacterized protein</fullName>
    </submittedName>
</protein>
<sequence length="75" mass="8591">NLNLKFTEFYSYLLIANRLVNNNYEMVVVTDHHSVQGIKKLQKACDALHPKKHINIIQGVELSCTDKLHVVVIFA</sequence>
<dbReference type="InterPro" id="IPR016195">
    <property type="entry name" value="Pol/histidinol_Pase-like"/>
</dbReference>
<evidence type="ECO:0000313" key="1">
    <source>
        <dbReference type="EMBL" id="RPA55533.1"/>
    </source>
</evidence>
<feature type="non-terminal residue" evidence="1">
    <location>
        <position position="1"/>
    </location>
</feature>
<accession>A0A3N4FXS0</accession>
<proteinExistence type="predicted"/>
<dbReference type="AlphaFoldDB" id="A0A3N4FXS0"/>
<comment type="caution">
    <text evidence="1">The sequence shown here is derived from an EMBL/GenBank/DDBJ whole genome shotgun (WGS) entry which is preliminary data.</text>
</comment>
<gene>
    <name evidence="1" type="ORF">EF384_09410</name>
</gene>
<organism evidence="1 2">
    <name type="scientific">Aerococcus agrisoli</name>
    <dbReference type="NCBI Taxonomy" id="2487350"/>
    <lineage>
        <taxon>Bacteria</taxon>
        <taxon>Bacillati</taxon>
        <taxon>Bacillota</taxon>
        <taxon>Bacilli</taxon>
        <taxon>Lactobacillales</taxon>
        <taxon>Aerococcaceae</taxon>
        <taxon>Aerococcus</taxon>
    </lineage>
</organism>
<keyword evidence="2" id="KW-1185">Reference proteome</keyword>
<dbReference type="EMBL" id="RKMG01000056">
    <property type="protein sequence ID" value="RPA55533.1"/>
    <property type="molecule type" value="Genomic_DNA"/>
</dbReference>